<organism evidence="1 2">
    <name type="scientific">Nocardioides pocheonensis</name>
    <dbReference type="NCBI Taxonomy" id="661485"/>
    <lineage>
        <taxon>Bacteria</taxon>
        <taxon>Bacillati</taxon>
        <taxon>Actinomycetota</taxon>
        <taxon>Actinomycetes</taxon>
        <taxon>Propionibacteriales</taxon>
        <taxon>Nocardioidaceae</taxon>
        <taxon>Nocardioides</taxon>
    </lineage>
</organism>
<keyword evidence="2" id="KW-1185">Reference proteome</keyword>
<accession>A0A3N0GNH1</accession>
<protein>
    <submittedName>
        <fullName evidence="1">Uncharacterized protein</fullName>
    </submittedName>
</protein>
<dbReference type="AlphaFoldDB" id="A0A3N0GNH1"/>
<name>A0A3N0GNH1_9ACTN</name>
<comment type="caution">
    <text evidence="1">The sequence shown here is derived from an EMBL/GenBank/DDBJ whole genome shotgun (WGS) entry which is preliminary data.</text>
</comment>
<dbReference type="EMBL" id="RJSF01000040">
    <property type="protein sequence ID" value="RNM14034.1"/>
    <property type="molecule type" value="Genomic_DNA"/>
</dbReference>
<dbReference type="Proteomes" id="UP000279994">
    <property type="component" value="Unassembled WGS sequence"/>
</dbReference>
<dbReference type="RefSeq" id="WP_123223442.1">
    <property type="nucleotide sequence ID" value="NZ_RJSF01000040.1"/>
</dbReference>
<proteinExistence type="predicted"/>
<sequence>MTSATSTDPQWDRVIEIAAKLWIDGQYVAEIDPSPAQHFVDLQWAAHQAGRVLGGRTRVHVGPSRGPADPTVTVTVTYVDPDGRSLQRAEEGLEKLMRTVLAEQANR</sequence>
<gene>
    <name evidence="1" type="ORF">EFL26_13935</name>
</gene>
<evidence type="ECO:0000313" key="1">
    <source>
        <dbReference type="EMBL" id="RNM14034.1"/>
    </source>
</evidence>
<evidence type="ECO:0000313" key="2">
    <source>
        <dbReference type="Proteomes" id="UP000279994"/>
    </source>
</evidence>
<reference evidence="1 2" key="1">
    <citation type="submission" date="2018-11" db="EMBL/GenBank/DDBJ databases">
        <authorList>
            <person name="Li F."/>
        </authorList>
    </citation>
    <scope>NUCLEOTIDE SEQUENCE [LARGE SCALE GENOMIC DNA]</scope>
    <source>
        <strain evidence="1 2">Gsoil 818</strain>
    </source>
</reference>